<evidence type="ECO:0000259" key="5">
    <source>
        <dbReference type="Pfam" id="PF25885"/>
    </source>
</evidence>
<accession>A0A1H5GVT3</accession>
<dbReference type="Gene3D" id="1.10.287.470">
    <property type="entry name" value="Helix hairpin bin"/>
    <property type="match status" value="1"/>
</dbReference>
<dbReference type="InterPro" id="IPR058633">
    <property type="entry name" value="EmrA/FarA_HH"/>
</dbReference>
<evidence type="ECO:0000256" key="4">
    <source>
        <dbReference type="SAM" id="Phobius"/>
    </source>
</evidence>
<dbReference type="Gene3D" id="2.40.30.170">
    <property type="match status" value="1"/>
</dbReference>
<dbReference type="OrthoDB" id="9811754at2"/>
<dbReference type="Pfam" id="PF25885">
    <property type="entry name" value="HH_EMRA"/>
    <property type="match status" value="1"/>
</dbReference>
<dbReference type="Proteomes" id="UP000183208">
    <property type="component" value="Unassembled WGS sequence"/>
</dbReference>
<evidence type="ECO:0000256" key="3">
    <source>
        <dbReference type="SAM" id="MobiDB-lite"/>
    </source>
</evidence>
<evidence type="ECO:0000256" key="2">
    <source>
        <dbReference type="SAM" id="Coils"/>
    </source>
</evidence>
<dbReference type="GO" id="GO:0055085">
    <property type="term" value="P:transmembrane transport"/>
    <property type="evidence" value="ECO:0007669"/>
    <property type="project" value="InterPro"/>
</dbReference>
<comment type="subcellular location">
    <subcellularLocation>
        <location evidence="1">Cell envelope</location>
    </subcellularLocation>
</comment>
<dbReference type="InterPro" id="IPR050739">
    <property type="entry name" value="MFP"/>
</dbReference>
<feature type="transmembrane region" description="Helical" evidence="4">
    <location>
        <begin position="63"/>
        <end position="81"/>
    </location>
</feature>
<evidence type="ECO:0000313" key="7">
    <source>
        <dbReference type="Proteomes" id="UP000183208"/>
    </source>
</evidence>
<keyword evidence="4" id="KW-0472">Membrane</keyword>
<feature type="compositionally biased region" description="Polar residues" evidence="3">
    <location>
        <begin position="32"/>
        <end position="45"/>
    </location>
</feature>
<keyword evidence="2" id="KW-0175">Coiled coil</keyword>
<dbReference type="Gene3D" id="2.40.50.100">
    <property type="match status" value="1"/>
</dbReference>
<evidence type="ECO:0000313" key="6">
    <source>
        <dbReference type="EMBL" id="SEE19581.1"/>
    </source>
</evidence>
<organism evidence="6 7">
    <name type="scientific">Bradyrhizobium lablabi</name>
    <dbReference type="NCBI Taxonomy" id="722472"/>
    <lineage>
        <taxon>Bacteria</taxon>
        <taxon>Pseudomonadati</taxon>
        <taxon>Pseudomonadota</taxon>
        <taxon>Alphaproteobacteria</taxon>
        <taxon>Hyphomicrobiales</taxon>
        <taxon>Nitrobacteraceae</taxon>
        <taxon>Bradyrhizobium</taxon>
    </lineage>
</organism>
<reference evidence="6 7" key="1">
    <citation type="submission" date="2016-10" db="EMBL/GenBank/DDBJ databases">
        <authorList>
            <person name="de Groot N.N."/>
        </authorList>
    </citation>
    <scope>NUCLEOTIDE SEQUENCE [LARGE SCALE GENOMIC DNA]</scope>
    <source>
        <strain evidence="6 7">GAS522</strain>
    </source>
</reference>
<name>A0A1H5GVT3_9BRAD</name>
<dbReference type="SUPFAM" id="SSF111369">
    <property type="entry name" value="HlyD-like secretion proteins"/>
    <property type="match status" value="3"/>
</dbReference>
<evidence type="ECO:0000256" key="1">
    <source>
        <dbReference type="ARBA" id="ARBA00004196"/>
    </source>
</evidence>
<feature type="domain" description="Multidrug export protein EmrA/FarA alpha-helical hairpin" evidence="5">
    <location>
        <begin position="134"/>
        <end position="253"/>
    </location>
</feature>
<dbReference type="PANTHER" id="PTHR30386">
    <property type="entry name" value="MEMBRANE FUSION SUBUNIT OF EMRAB-TOLC MULTIDRUG EFFLUX PUMP"/>
    <property type="match status" value="1"/>
</dbReference>
<gene>
    <name evidence="6" type="ORF">SAMN05444171_6606</name>
</gene>
<proteinExistence type="predicted"/>
<feature type="coiled-coil region" evidence="2">
    <location>
        <begin position="196"/>
        <end position="223"/>
    </location>
</feature>
<dbReference type="PANTHER" id="PTHR30386:SF19">
    <property type="entry name" value="MULTIDRUG EXPORT PROTEIN EMRA-RELATED"/>
    <property type="match status" value="1"/>
</dbReference>
<dbReference type="EMBL" id="FNTI01000001">
    <property type="protein sequence ID" value="SEE19581.1"/>
    <property type="molecule type" value="Genomic_DNA"/>
</dbReference>
<keyword evidence="4" id="KW-0812">Transmembrane</keyword>
<feature type="region of interest" description="Disordered" evidence="3">
    <location>
        <begin position="1"/>
        <end position="54"/>
    </location>
</feature>
<protein>
    <submittedName>
        <fullName evidence="6">Membrane fusion protein, multidrug efflux system</fullName>
    </submittedName>
</protein>
<dbReference type="GO" id="GO:0030313">
    <property type="term" value="C:cell envelope"/>
    <property type="evidence" value="ECO:0007669"/>
    <property type="project" value="UniProtKB-SubCell"/>
</dbReference>
<keyword evidence="4" id="KW-1133">Transmembrane helix</keyword>
<sequence length="404" mass="43274">MRNRGLDTISDAADPGIARRSPIQSPPIERTNPASTDTNPASTDMSGDRSAKLGPQKSWRRPLLILGPVALVVGALVLYLATGRYVTEEDAYVQAVNVSISPQVAGQVLTIAAKSNTAVTKNDPLFNLDPEPYRIALANTEAQLGIARDQANTLIETYRARLKQIDEAKATLDYAQTNYDRQQHLFDSGAVPRATLDAAIRDLQTAKANLASLQREAAAALAQLGGNPDLPVDQQAPVKQAQAAVDAAARNLRLTSIVAPFDGIPNNVESIAVGAFLNAGQSAFPLVSAHNLYIEANIKETELTYVRESDPAQVTVDAYPDSPIAARVTTMAPASGSVFALLPPQNATGNWVKVVQRIPVRLSFGEVREGLALRAGMSVKISIDTGHRRSLRELWRDLTSIFGG</sequence>
<dbReference type="AlphaFoldDB" id="A0A1H5GVT3"/>